<dbReference type="Pfam" id="PF01633">
    <property type="entry name" value="Choline_kinase"/>
    <property type="match status" value="1"/>
</dbReference>
<accession>A0ABM0GTU4</accession>
<evidence type="ECO:0000256" key="1">
    <source>
        <dbReference type="ARBA" id="ARBA00023209"/>
    </source>
</evidence>
<dbReference type="Proteomes" id="UP000694865">
    <property type="component" value="Unplaced"/>
</dbReference>
<keyword evidence="1" id="KW-0444">Lipid biosynthesis</keyword>
<dbReference type="Gene3D" id="3.90.1200.10">
    <property type="match status" value="1"/>
</dbReference>
<dbReference type="PANTHER" id="PTHR22603">
    <property type="entry name" value="CHOLINE/ETHANOALAMINE KINASE"/>
    <property type="match status" value="1"/>
</dbReference>
<dbReference type="SUPFAM" id="SSF56112">
    <property type="entry name" value="Protein kinase-like (PK-like)"/>
    <property type="match status" value="1"/>
</dbReference>
<evidence type="ECO:0000256" key="2">
    <source>
        <dbReference type="ARBA" id="ARBA00023264"/>
    </source>
</evidence>
<comment type="pathway">
    <text evidence="3">Phospholipid metabolism; phosphatidylethanolamine biosynthesis; phosphatidylethanolamine from ethanolamine: step 1/3.</text>
</comment>
<organism evidence="6 7">
    <name type="scientific">Saccoglossus kowalevskii</name>
    <name type="common">Acorn worm</name>
    <dbReference type="NCBI Taxonomy" id="10224"/>
    <lineage>
        <taxon>Eukaryota</taxon>
        <taxon>Metazoa</taxon>
        <taxon>Hemichordata</taxon>
        <taxon>Enteropneusta</taxon>
        <taxon>Harrimaniidae</taxon>
        <taxon>Saccoglossus</taxon>
    </lineage>
</organism>
<evidence type="ECO:0000256" key="4">
    <source>
        <dbReference type="ARBA" id="ARBA00038211"/>
    </source>
</evidence>
<name>A0ABM0GTU4_SACKO</name>
<protein>
    <recommendedName>
        <fullName evidence="5">ethanolamine kinase</fullName>
        <ecNumber evidence="5">2.7.1.82</ecNumber>
    </recommendedName>
</protein>
<gene>
    <name evidence="7" type="primary">LOC100375433</name>
</gene>
<evidence type="ECO:0000256" key="5">
    <source>
        <dbReference type="ARBA" id="ARBA00038874"/>
    </source>
</evidence>
<dbReference type="GeneID" id="100375433"/>
<evidence type="ECO:0000313" key="7">
    <source>
        <dbReference type="RefSeq" id="XP_002737227.1"/>
    </source>
</evidence>
<reference evidence="7" key="1">
    <citation type="submission" date="2025-08" db="UniProtKB">
        <authorList>
            <consortium name="RefSeq"/>
        </authorList>
    </citation>
    <scope>IDENTIFICATION</scope>
    <source>
        <tissue evidence="7">Testes</tissue>
    </source>
</reference>
<dbReference type="CDD" id="cd05157">
    <property type="entry name" value="ETNK_euk"/>
    <property type="match status" value="1"/>
</dbReference>
<dbReference type="Gene3D" id="3.30.200.20">
    <property type="entry name" value="Phosphorylase Kinase, domain 1"/>
    <property type="match status" value="1"/>
</dbReference>
<keyword evidence="2" id="KW-1208">Phospholipid metabolism</keyword>
<evidence type="ECO:0000313" key="6">
    <source>
        <dbReference type="Proteomes" id="UP000694865"/>
    </source>
</evidence>
<evidence type="ECO:0000256" key="3">
    <source>
        <dbReference type="ARBA" id="ARBA00037883"/>
    </source>
</evidence>
<sequence>MATLRKLDVTVDENNPKPGALELMKHIRPEWKIDDIQLKVFTDGITNKIFGCYLPENKREMVLLRVFGKKTELIIDREKEIENFQILHRAKCGAELYCIFNNGLCYQFIPGSILDVDLVRNDKVYPLIASKMAKMHTIKPEDGNAIEASLFQTLRKWYRNCPREFKDPEKNARFKKDVVSHEQLGKEVDELGAALKPLNSPIVFCHNDLLLANIIYDEQTNSVSFVDYEYGTFNYQAFDIADHFAEYAGVDEVDYNRYPEKEYQLKWLHKYLSDWYTMRGINKYVTKKDTEILYVQVNKFVLACHLFWGLWALIQSANSAIDFDFLGYGIERLNEYFKRKEEFLSLEMLVD</sequence>
<dbReference type="PANTHER" id="PTHR22603:SF66">
    <property type="entry name" value="ETHANOLAMINE KINASE"/>
    <property type="match status" value="1"/>
</dbReference>
<dbReference type="RefSeq" id="XP_002737227.1">
    <property type="nucleotide sequence ID" value="XM_002737181.2"/>
</dbReference>
<keyword evidence="1" id="KW-0443">Lipid metabolism</keyword>
<keyword evidence="6" id="KW-1185">Reference proteome</keyword>
<dbReference type="EC" id="2.7.1.82" evidence="5"/>
<keyword evidence="1" id="KW-0594">Phospholipid biosynthesis</keyword>
<comment type="similarity">
    <text evidence="4">Belongs to the choline/ethanolamine kinase family.</text>
</comment>
<proteinExistence type="inferred from homology"/>
<dbReference type="InterPro" id="IPR011009">
    <property type="entry name" value="Kinase-like_dom_sf"/>
</dbReference>